<name>A0ACC1H790_9FUNG</name>
<dbReference type="Proteomes" id="UP001145114">
    <property type="component" value="Unassembled WGS sequence"/>
</dbReference>
<feature type="non-terminal residue" evidence="1">
    <location>
        <position position="247"/>
    </location>
</feature>
<proteinExistence type="predicted"/>
<dbReference type="EMBL" id="JAMZIH010008907">
    <property type="protein sequence ID" value="KAJ1671124.1"/>
    <property type="molecule type" value="Genomic_DNA"/>
</dbReference>
<reference evidence="1" key="1">
    <citation type="submission" date="2022-06" db="EMBL/GenBank/DDBJ databases">
        <title>Phylogenomic reconstructions and comparative analyses of Kickxellomycotina fungi.</title>
        <authorList>
            <person name="Reynolds N.K."/>
            <person name="Stajich J.E."/>
            <person name="Barry K."/>
            <person name="Grigoriev I.V."/>
            <person name="Crous P."/>
            <person name="Smith M.E."/>
        </authorList>
    </citation>
    <scope>NUCLEOTIDE SEQUENCE</scope>
    <source>
        <strain evidence="1">RSA 2271</strain>
    </source>
</reference>
<evidence type="ECO:0000313" key="1">
    <source>
        <dbReference type="EMBL" id="KAJ1671124.1"/>
    </source>
</evidence>
<keyword evidence="2" id="KW-1185">Reference proteome</keyword>
<gene>
    <name evidence="1" type="primary">GYP5_2</name>
    <name evidence="1" type="ORF">EV182_007811</name>
</gene>
<organism evidence="1 2">
    <name type="scientific">Spiromyces aspiralis</name>
    <dbReference type="NCBI Taxonomy" id="68401"/>
    <lineage>
        <taxon>Eukaryota</taxon>
        <taxon>Fungi</taxon>
        <taxon>Fungi incertae sedis</taxon>
        <taxon>Zoopagomycota</taxon>
        <taxon>Kickxellomycotina</taxon>
        <taxon>Kickxellomycetes</taxon>
        <taxon>Kickxellales</taxon>
        <taxon>Kickxellaceae</taxon>
        <taxon>Spiromyces</taxon>
    </lineage>
</organism>
<comment type="caution">
    <text evidence="1">The sequence shown here is derived from an EMBL/GenBank/DDBJ whole genome shotgun (WGS) entry which is preliminary data.</text>
</comment>
<accession>A0ACC1H790</accession>
<protein>
    <submittedName>
        <fullName evidence="1">GTPase-activating protein</fullName>
    </submittedName>
</protein>
<sequence length="247" mass="26589">MSADDDTSMSAADRQRSKRENHFADSLRRKSEAKPSVSSDTAASEPNLVAAAAISASSAAAGGGDNSAILAGHARSPSVNSFMSTFGGGSRSAGPSRAGFFASVTSFFNRNSTSTMAPDAHSDAHGSEPLTPAEDMLLAQLEAQNSVIAKDPKACMYPAELFKQQLDNARKEVEGTPEEGEIDWEFWYQLAGDFDGTVRKESRKLVQQVHRGLPACIRGPVWYLLCRTGCSPELDEEYQSYKEQKSP</sequence>
<evidence type="ECO:0000313" key="2">
    <source>
        <dbReference type="Proteomes" id="UP001145114"/>
    </source>
</evidence>